<dbReference type="Proteomes" id="UP001567538">
    <property type="component" value="Unassembled WGS sequence"/>
</dbReference>
<dbReference type="SUPFAM" id="SSF50965">
    <property type="entry name" value="Galactose oxidase, central domain"/>
    <property type="match status" value="1"/>
</dbReference>
<dbReference type="PANTHER" id="PTHR31672:SF13">
    <property type="entry name" value="F-BOX PROTEIN CPR30-LIKE"/>
    <property type="match status" value="1"/>
</dbReference>
<dbReference type="PANTHER" id="PTHR31672">
    <property type="entry name" value="BNACNNG10540D PROTEIN"/>
    <property type="match status" value="1"/>
</dbReference>
<dbReference type="InterPro" id="IPR017451">
    <property type="entry name" value="F-box-assoc_interact_dom"/>
</dbReference>
<dbReference type="InterPro" id="IPR013187">
    <property type="entry name" value="F-box-assoc_dom_typ3"/>
</dbReference>
<sequence>MSDFFQNLPSEITPKILSRVPLRSLAISKCVCKPWRTLIESHISQTKTPAVLALFMPASDKTRCSFFELEEEVESHDGHGNPLTKFHLPHSSSIIGISNGFLLLYSESGVLHICNPFTRDYVELCLPGKSLPDFTLSFGIGMSKLSGQYKVVCNSMHSDRHHVYVYTLGTGSWRRLEDTPLRFNVGRTSGALVNGNLHWIVSSGSYDGKWICCFDLETERFSTFPAPPLEGSTFARDLFTLRGCLCFCEKVSVNEIAIWLVKDYEVGKSWTKEFVVPQCPAYGVNGFYCVQPIHVFENGDILMQCDGKHFYYYSNKTKTTQYIDLFGEPDGWFSVTSMAFTPSFRSLKSFGVENVMSLDELGLESEVAMGWMWERASQYRDIEDAEEDLSWYI</sequence>
<dbReference type="InterPro" id="IPR011043">
    <property type="entry name" value="Gal_Oxase/kelch_b-propeller"/>
</dbReference>
<dbReference type="PROSITE" id="PS50181">
    <property type="entry name" value="FBOX"/>
    <property type="match status" value="1"/>
</dbReference>
<evidence type="ECO:0000313" key="3">
    <source>
        <dbReference type="Proteomes" id="UP001567538"/>
    </source>
</evidence>
<evidence type="ECO:0000313" key="2">
    <source>
        <dbReference type="EMBL" id="KAL1562165.1"/>
    </source>
</evidence>
<evidence type="ECO:0000259" key="1">
    <source>
        <dbReference type="PROSITE" id="PS50181"/>
    </source>
</evidence>
<dbReference type="Pfam" id="PF00646">
    <property type="entry name" value="F-box"/>
    <property type="match status" value="1"/>
</dbReference>
<dbReference type="AlphaFoldDB" id="A0ABD1I0D9"/>
<comment type="caution">
    <text evidence="2">The sequence shown here is derived from an EMBL/GenBank/DDBJ whole genome shotgun (WGS) entry which is preliminary data.</text>
</comment>
<dbReference type="SMART" id="SM00256">
    <property type="entry name" value="FBOX"/>
    <property type="match status" value="1"/>
</dbReference>
<dbReference type="InterPro" id="IPR050796">
    <property type="entry name" value="SCF_F-box_component"/>
</dbReference>
<feature type="domain" description="F-box" evidence="1">
    <location>
        <begin position="2"/>
        <end position="48"/>
    </location>
</feature>
<dbReference type="SUPFAM" id="SSF81383">
    <property type="entry name" value="F-box domain"/>
    <property type="match status" value="1"/>
</dbReference>
<name>A0ABD1I0D9_SALDI</name>
<dbReference type="InterPro" id="IPR001810">
    <property type="entry name" value="F-box_dom"/>
</dbReference>
<accession>A0ABD1I0D9</accession>
<dbReference type="EMBL" id="JBEAFC010000003">
    <property type="protein sequence ID" value="KAL1562165.1"/>
    <property type="molecule type" value="Genomic_DNA"/>
</dbReference>
<keyword evidence="3" id="KW-1185">Reference proteome</keyword>
<dbReference type="NCBIfam" id="TIGR01640">
    <property type="entry name" value="F_box_assoc_1"/>
    <property type="match status" value="1"/>
</dbReference>
<organism evidence="2 3">
    <name type="scientific">Salvia divinorum</name>
    <name type="common">Maria pastora</name>
    <name type="synonym">Diviner's sage</name>
    <dbReference type="NCBI Taxonomy" id="28513"/>
    <lineage>
        <taxon>Eukaryota</taxon>
        <taxon>Viridiplantae</taxon>
        <taxon>Streptophyta</taxon>
        <taxon>Embryophyta</taxon>
        <taxon>Tracheophyta</taxon>
        <taxon>Spermatophyta</taxon>
        <taxon>Magnoliopsida</taxon>
        <taxon>eudicotyledons</taxon>
        <taxon>Gunneridae</taxon>
        <taxon>Pentapetalae</taxon>
        <taxon>asterids</taxon>
        <taxon>lamiids</taxon>
        <taxon>Lamiales</taxon>
        <taxon>Lamiaceae</taxon>
        <taxon>Nepetoideae</taxon>
        <taxon>Mentheae</taxon>
        <taxon>Salviinae</taxon>
        <taxon>Salvia</taxon>
        <taxon>Salvia subgen. Calosphace</taxon>
    </lineage>
</organism>
<dbReference type="InterPro" id="IPR036047">
    <property type="entry name" value="F-box-like_dom_sf"/>
</dbReference>
<gene>
    <name evidence="2" type="ORF">AAHA92_04773</name>
</gene>
<dbReference type="Gene3D" id="1.20.1280.50">
    <property type="match status" value="1"/>
</dbReference>
<dbReference type="Pfam" id="PF08268">
    <property type="entry name" value="FBA_3"/>
    <property type="match status" value="1"/>
</dbReference>
<reference evidence="2 3" key="1">
    <citation type="submission" date="2024-06" db="EMBL/GenBank/DDBJ databases">
        <title>A chromosome level genome sequence of Diviner's sage (Salvia divinorum).</title>
        <authorList>
            <person name="Ford S.A."/>
            <person name="Ro D.-K."/>
            <person name="Ness R.W."/>
            <person name="Phillips M.A."/>
        </authorList>
    </citation>
    <scope>NUCLEOTIDE SEQUENCE [LARGE SCALE GENOMIC DNA]</scope>
    <source>
        <strain evidence="2">SAF-2024a</strain>
        <tissue evidence="2">Leaf</tissue>
    </source>
</reference>
<protein>
    <submittedName>
        <fullName evidence="2">F-box protein CPR1-like</fullName>
    </submittedName>
</protein>
<proteinExistence type="predicted"/>